<dbReference type="RefSeq" id="WP_311779795.1">
    <property type="nucleotide sequence ID" value="NZ_JALRMR010000001.1"/>
</dbReference>
<reference evidence="2" key="1">
    <citation type="submission" date="2022-04" db="EMBL/GenBank/DDBJ databases">
        <title>Draft genome sequences of lactic acid bacteria (LAB) strains involved in meat spoilage.</title>
        <authorList>
            <person name="Palevich N."/>
        </authorList>
    </citation>
    <scope>NUCLEOTIDE SEQUENCE</scope>
    <source>
        <strain evidence="2">9-14</strain>
    </source>
</reference>
<dbReference type="Proteomes" id="UP001249945">
    <property type="component" value="Unassembled WGS sequence"/>
</dbReference>
<feature type="signal peptide" evidence="1">
    <location>
        <begin position="1"/>
        <end position="29"/>
    </location>
</feature>
<dbReference type="AlphaFoldDB" id="A0AAW8RBR0"/>
<sequence length="217" mass="23931">MNRNIKRLSMVAVLSCSLFGSVLPLMAKAESPITVSEKPETKTLLITAKSYLKGSLVPYDKAIPNTGSIDFHYNGESNGFVDGDVGYLVFTLPKEFQQIAHHSGFKSAISGHFTGPHLLGSSTHQYTSSDFDVYSDRIIFKNPNTFFVGHGKYEADITINYGKLLKKYPEIKIAPNFDGYEFNTGLYFDSAPWDVIKEPIVGDFTATSVLEGPAVIE</sequence>
<evidence type="ECO:0000313" key="2">
    <source>
        <dbReference type="EMBL" id="MDT1973006.1"/>
    </source>
</evidence>
<evidence type="ECO:0000256" key="1">
    <source>
        <dbReference type="SAM" id="SignalP"/>
    </source>
</evidence>
<evidence type="ECO:0000313" key="3">
    <source>
        <dbReference type="Proteomes" id="UP001249945"/>
    </source>
</evidence>
<proteinExistence type="predicted"/>
<dbReference type="EMBL" id="JALRMR010000001">
    <property type="protein sequence ID" value="MDT1973006.1"/>
    <property type="molecule type" value="Genomic_DNA"/>
</dbReference>
<comment type="caution">
    <text evidence="2">The sequence shown here is derived from an EMBL/GenBank/DDBJ whole genome shotgun (WGS) entry which is preliminary data.</text>
</comment>
<name>A0AAW8RBR0_CARDV</name>
<keyword evidence="1" id="KW-0732">Signal</keyword>
<gene>
    <name evidence="2" type="ORF">MX635_01190</name>
</gene>
<accession>A0AAW8RBR0</accession>
<organism evidence="2 3">
    <name type="scientific">Carnobacterium divergens</name>
    <name type="common">Lactobacillus divergens</name>
    <dbReference type="NCBI Taxonomy" id="2748"/>
    <lineage>
        <taxon>Bacteria</taxon>
        <taxon>Bacillati</taxon>
        <taxon>Bacillota</taxon>
        <taxon>Bacilli</taxon>
        <taxon>Lactobacillales</taxon>
        <taxon>Carnobacteriaceae</taxon>
        <taxon>Carnobacterium</taxon>
    </lineage>
</organism>
<protein>
    <submittedName>
        <fullName evidence="2">Uncharacterized protein</fullName>
    </submittedName>
</protein>
<feature type="chain" id="PRO_5043914268" evidence="1">
    <location>
        <begin position="30"/>
        <end position="217"/>
    </location>
</feature>